<dbReference type="CDD" id="cd06261">
    <property type="entry name" value="TM_PBP2"/>
    <property type="match status" value="1"/>
</dbReference>
<evidence type="ECO:0000256" key="4">
    <source>
        <dbReference type="ARBA" id="ARBA00022692"/>
    </source>
</evidence>
<dbReference type="SUPFAM" id="SSF161098">
    <property type="entry name" value="MetI-like"/>
    <property type="match status" value="1"/>
</dbReference>
<keyword evidence="4 8" id="KW-0812">Transmembrane</keyword>
<feature type="transmembrane region" description="Helical" evidence="8">
    <location>
        <begin position="27"/>
        <end position="46"/>
    </location>
</feature>
<organism evidence="10 11">
    <name type="scientific">Agrococcus baldri</name>
    <dbReference type="NCBI Taxonomy" id="153730"/>
    <lineage>
        <taxon>Bacteria</taxon>
        <taxon>Bacillati</taxon>
        <taxon>Actinomycetota</taxon>
        <taxon>Actinomycetes</taxon>
        <taxon>Micrococcales</taxon>
        <taxon>Microbacteriaceae</taxon>
        <taxon>Agrococcus</taxon>
    </lineage>
</organism>
<feature type="transmembrane region" description="Helical" evidence="8">
    <location>
        <begin position="145"/>
        <end position="166"/>
    </location>
</feature>
<feature type="transmembrane region" description="Helical" evidence="8">
    <location>
        <begin position="67"/>
        <end position="92"/>
    </location>
</feature>
<keyword evidence="3" id="KW-1003">Cell membrane</keyword>
<dbReference type="Proteomes" id="UP000198506">
    <property type="component" value="Unassembled WGS sequence"/>
</dbReference>
<evidence type="ECO:0000256" key="8">
    <source>
        <dbReference type="RuleBase" id="RU363032"/>
    </source>
</evidence>
<evidence type="ECO:0000256" key="2">
    <source>
        <dbReference type="ARBA" id="ARBA00022448"/>
    </source>
</evidence>
<keyword evidence="7 8" id="KW-0472">Membrane</keyword>
<comment type="similarity">
    <text evidence="8">Belongs to the binding-protein-dependent transport system permease family.</text>
</comment>
<evidence type="ECO:0000256" key="7">
    <source>
        <dbReference type="ARBA" id="ARBA00023136"/>
    </source>
</evidence>
<accession>A0AA94KZV4</accession>
<feature type="transmembrane region" description="Helical" evidence="8">
    <location>
        <begin position="231"/>
        <end position="248"/>
    </location>
</feature>
<evidence type="ECO:0000313" key="10">
    <source>
        <dbReference type="EMBL" id="SFS11812.1"/>
    </source>
</evidence>
<gene>
    <name evidence="10" type="ORF">SAMN04487783_1631</name>
</gene>
<dbReference type="GO" id="GO:0022857">
    <property type="term" value="F:transmembrane transporter activity"/>
    <property type="evidence" value="ECO:0007669"/>
    <property type="project" value="InterPro"/>
</dbReference>
<comment type="subcellular location">
    <subcellularLocation>
        <location evidence="1 8">Cell membrane</location>
        <topology evidence="1 8">Multi-pass membrane protein</topology>
    </subcellularLocation>
</comment>
<sequence>MSVQAESPSRQELETASVVPLRHPWRWVSAAIITLLVVMIAYTLVANERFEWPTVARYLFSRPIIDGLLLTIQLTVIATVASLILGTMLALMRTSANPILRLSAAAYIWIFRSVPLLVQLILFYNISALFPTINIGLPFGIGPQFAFGEVNAIITPMVAAILAFSLNESAYTAETVRGGLLSVDKGQIEAGRAMGFSEGKIVWLVVLPQALRVFIPPFGNQVVNLLKMTSLVSVIALADLLYSAQIIYSRTFETIPLLIVASIWYLILVSAMSYGQSLLEARFAQRGNRVGKATKRSGPTTDTSRFFALKTGAVQVQATSEKDER</sequence>
<evidence type="ECO:0000256" key="1">
    <source>
        <dbReference type="ARBA" id="ARBA00004651"/>
    </source>
</evidence>
<dbReference type="Gene3D" id="1.10.3720.10">
    <property type="entry name" value="MetI-like"/>
    <property type="match status" value="1"/>
</dbReference>
<dbReference type="PANTHER" id="PTHR30614:SF0">
    <property type="entry name" value="L-CYSTINE TRANSPORT SYSTEM PERMEASE PROTEIN TCYL"/>
    <property type="match status" value="1"/>
</dbReference>
<dbReference type="InterPro" id="IPR035906">
    <property type="entry name" value="MetI-like_sf"/>
</dbReference>
<keyword evidence="11" id="KW-1185">Reference proteome</keyword>
<dbReference type="InterPro" id="IPR010065">
    <property type="entry name" value="AA_ABC_transptr_permease_3TM"/>
</dbReference>
<evidence type="ECO:0000313" key="11">
    <source>
        <dbReference type="Proteomes" id="UP000198506"/>
    </source>
</evidence>
<dbReference type="EMBL" id="FOZN01000002">
    <property type="protein sequence ID" value="SFS11812.1"/>
    <property type="molecule type" value="Genomic_DNA"/>
</dbReference>
<dbReference type="Pfam" id="PF00528">
    <property type="entry name" value="BPD_transp_1"/>
    <property type="match status" value="1"/>
</dbReference>
<keyword evidence="6 8" id="KW-1133">Transmembrane helix</keyword>
<evidence type="ECO:0000259" key="9">
    <source>
        <dbReference type="PROSITE" id="PS50928"/>
    </source>
</evidence>
<dbReference type="GO" id="GO:0043190">
    <property type="term" value="C:ATP-binding cassette (ABC) transporter complex"/>
    <property type="evidence" value="ECO:0007669"/>
    <property type="project" value="InterPro"/>
</dbReference>
<feature type="transmembrane region" description="Helical" evidence="8">
    <location>
        <begin position="254"/>
        <end position="274"/>
    </location>
</feature>
<dbReference type="GO" id="GO:0006865">
    <property type="term" value="P:amino acid transport"/>
    <property type="evidence" value="ECO:0007669"/>
    <property type="project" value="UniProtKB-KW"/>
</dbReference>
<dbReference type="PANTHER" id="PTHR30614">
    <property type="entry name" value="MEMBRANE COMPONENT OF AMINO ACID ABC TRANSPORTER"/>
    <property type="match status" value="1"/>
</dbReference>
<evidence type="ECO:0000256" key="3">
    <source>
        <dbReference type="ARBA" id="ARBA00022475"/>
    </source>
</evidence>
<keyword evidence="5" id="KW-0029">Amino-acid transport</keyword>
<dbReference type="InterPro" id="IPR043429">
    <property type="entry name" value="ArtM/GltK/GlnP/TcyL/YhdX-like"/>
</dbReference>
<feature type="domain" description="ABC transmembrane type-1" evidence="9">
    <location>
        <begin position="68"/>
        <end position="276"/>
    </location>
</feature>
<evidence type="ECO:0000256" key="6">
    <source>
        <dbReference type="ARBA" id="ARBA00022989"/>
    </source>
</evidence>
<dbReference type="NCBIfam" id="TIGR01726">
    <property type="entry name" value="HEQRo_perm_3TM"/>
    <property type="match status" value="1"/>
</dbReference>
<feature type="transmembrane region" description="Helical" evidence="8">
    <location>
        <begin position="104"/>
        <end position="124"/>
    </location>
</feature>
<comment type="caution">
    <text evidence="10">The sequence shown here is derived from an EMBL/GenBank/DDBJ whole genome shotgun (WGS) entry which is preliminary data.</text>
</comment>
<dbReference type="AlphaFoldDB" id="A0AA94KZV4"/>
<protein>
    <submittedName>
        <fullName evidence="10">Amino acid ABC transporter membrane protein, PAAT family</fullName>
    </submittedName>
</protein>
<proteinExistence type="inferred from homology"/>
<dbReference type="FunFam" id="1.10.3720.10:FF:000006">
    <property type="entry name" value="Glutamate/aspartate ABC transporter, permease protein GltK"/>
    <property type="match status" value="1"/>
</dbReference>
<dbReference type="RefSeq" id="WP_092917593.1">
    <property type="nucleotide sequence ID" value="NZ_FOZN01000002.1"/>
</dbReference>
<dbReference type="PROSITE" id="PS50928">
    <property type="entry name" value="ABC_TM1"/>
    <property type="match status" value="1"/>
</dbReference>
<evidence type="ECO:0000256" key="5">
    <source>
        <dbReference type="ARBA" id="ARBA00022970"/>
    </source>
</evidence>
<dbReference type="InterPro" id="IPR000515">
    <property type="entry name" value="MetI-like"/>
</dbReference>
<keyword evidence="2 8" id="KW-0813">Transport</keyword>
<reference evidence="10 11" key="1">
    <citation type="submission" date="2016-10" db="EMBL/GenBank/DDBJ databases">
        <authorList>
            <person name="Varghese N."/>
            <person name="Submissions S."/>
        </authorList>
    </citation>
    <scope>NUCLEOTIDE SEQUENCE [LARGE SCALE GENOMIC DNA]</scope>
    <source>
        <strain evidence="10 11">IAM 15147</strain>
    </source>
</reference>
<name>A0AA94KZV4_9MICO</name>